<dbReference type="SUPFAM" id="SSF53448">
    <property type="entry name" value="Nucleotide-diphospho-sugar transferases"/>
    <property type="match status" value="1"/>
</dbReference>
<dbReference type="EC" id="2.4.-.-" evidence="2"/>
<dbReference type="EMBL" id="VRLW01000001">
    <property type="protein sequence ID" value="KAA1259013.1"/>
    <property type="molecule type" value="Genomic_DNA"/>
</dbReference>
<reference evidence="2 3" key="1">
    <citation type="submission" date="2019-08" db="EMBL/GenBank/DDBJ databases">
        <title>Deep-cultivation of Planctomycetes and their phenomic and genomic characterization uncovers novel biology.</title>
        <authorList>
            <person name="Wiegand S."/>
            <person name="Jogler M."/>
            <person name="Boedeker C."/>
            <person name="Pinto D."/>
            <person name="Vollmers J."/>
            <person name="Rivas-Marin E."/>
            <person name="Kohn T."/>
            <person name="Peeters S.H."/>
            <person name="Heuer A."/>
            <person name="Rast P."/>
            <person name="Oberbeckmann S."/>
            <person name="Bunk B."/>
            <person name="Jeske O."/>
            <person name="Meyerdierks A."/>
            <person name="Storesund J.E."/>
            <person name="Kallscheuer N."/>
            <person name="Luecker S."/>
            <person name="Lage O.M."/>
            <person name="Pohl T."/>
            <person name="Merkel B.J."/>
            <person name="Hornburger P."/>
            <person name="Mueller R.-W."/>
            <person name="Bruemmer F."/>
            <person name="Labrenz M."/>
            <person name="Spormann A.M."/>
            <person name="Op Den Camp H."/>
            <person name="Overmann J."/>
            <person name="Amann R."/>
            <person name="Jetten M.S.M."/>
            <person name="Mascher T."/>
            <person name="Medema M.H."/>
            <person name="Devos D.P."/>
            <person name="Kaster A.-K."/>
            <person name="Ovreas L."/>
            <person name="Rohde M."/>
            <person name="Galperin M.Y."/>
            <person name="Jogler C."/>
        </authorList>
    </citation>
    <scope>NUCLEOTIDE SEQUENCE [LARGE SCALE GENOMIC DNA]</scope>
    <source>
        <strain evidence="2 3">LF1</strain>
    </source>
</reference>
<dbReference type="InterPro" id="IPR029044">
    <property type="entry name" value="Nucleotide-diphossugar_trans"/>
</dbReference>
<keyword evidence="2" id="KW-0808">Transferase</keyword>
<evidence type="ECO:0000313" key="3">
    <source>
        <dbReference type="Proteomes" id="UP000322699"/>
    </source>
</evidence>
<feature type="domain" description="Glycosyltransferase 2-like" evidence="1">
    <location>
        <begin position="7"/>
        <end position="170"/>
    </location>
</feature>
<dbReference type="PANTHER" id="PTHR22916">
    <property type="entry name" value="GLYCOSYLTRANSFERASE"/>
    <property type="match status" value="1"/>
</dbReference>
<proteinExistence type="predicted"/>
<dbReference type="AlphaFoldDB" id="A0A5B1CHN8"/>
<comment type="caution">
    <text evidence="2">The sequence shown here is derived from an EMBL/GenBank/DDBJ whole genome shotgun (WGS) entry which is preliminary data.</text>
</comment>
<keyword evidence="3" id="KW-1185">Reference proteome</keyword>
<name>A0A5B1CHN8_9BACT</name>
<evidence type="ECO:0000313" key="2">
    <source>
        <dbReference type="EMBL" id="KAA1259013.1"/>
    </source>
</evidence>
<protein>
    <submittedName>
        <fullName evidence="2">Putative glycosyltransferase EpsH</fullName>
        <ecNumber evidence="2">2.4.-.-</ecNumber>
    </submittedName>
</protein>
<dbReference type="InterPro" id="IPR001173">
    <property type="entry name" value="Glyco_trans_2-like"/>
</dbReference>
<dbReference type="Pfam" id="PF00535">
    <property type="entry name" value="Glycos_transf_2"/>
    <property type="match status" value="1"/>
</dbReference>
<gene>
    <name evidence="2" type="primary">epsH</name>
    <name evidence="2" type="ORF">LF1_15380</name>
</gene>
<dbReference type="Proteomes" id="UP000322699">
    <property type="component" value="Unassembled WGS sequence"/>
</dbReference>
<keyword evidence="2" id="KW-0328">Glycosyltransferase</keyword>
<sequence length="317" mass="35358">MNAPKISVITPVLNGERFLYSAIESILNQTFGDFEVLIIDDGSTDATPDVIEQLKKADGRIRSFRTTGLGVAPASNLGIQDAKGEFIAKVDADDITMPDRFEKQIRFFTENPDHVVVGGQCELIDDVGRPLGPMHLPTDHEAIDALLMGGRGSAILQPCAMFRADAIRRVGMYDPTLFLAEDHDLFLKLGEIGKLANLPDILVHFRKHPTSITGLEPLRVAAPRTAKVLANAFKRRGVANEGVTIRNYFRPETYHSLFFKWGIRALRHGHLTTSAHYLFKGLTESILHPVIAVKEIRRFLFDRKDFHFSDDGSALRQ</sequence>
<organism evidence="2 3">
    <name type="scientific">Rubripirellula obstinata</name>
    <dbReference type="NCBI Taxonomy" id="406547"/>
    <lineage>
        <taxon>Bacteria</taxon>
        <taxon>Pseudomonadati</taxon>
        <taxon>Planctomycetota</taxon>
        <taxon>Planctomycetia</taxon>
        <taxon>Pirellulales</taxon>
        <taxon>Pirellulaceae</taxon>
        <taxon>Rubripirellula</taxon>
    </lineage>
</organism>
<dbReference type="GO" id="GO:0016758">
    <property type="term" value="F:hexosyltransferase activity"/>
    <property type="evidence" value="ECO:0007669"/>
    <property type="project" value="UniProtKB-ARBA"/>
</dbReference>
<evidence type="ECO:0000259" key="1">
    <source>
        <dbReference type="Pfam" id="PF00535"/>
    </source>
</evidence>
<dbReference type="RefSeq" id="WP_149752664.1">
    <property type="nucleotide sequence ID" value="NZ_LWSK01000015.1"/>
</dbReference>
<accession>A0A5B1CHN8</accession>
<dbReference type="Gene3D" id="3.90.550.10">
    <property type="entry name" value="Spore Coat Polysaccharide Biosynthesis Protein SpsA, Chain A"/>
    <property type="match status" value="1"/>
</dbReference>
<dbReference type="PANTHER" id="PTHR22916:SF3">
    <property type="entry name" value="UDP-GLCNAC:BETAGAL BETA-1,3-N-ACETYLGLUCOSAMINYLTRANSFERASE-LIKE PROTEIN 1"/>
    <property type="match status" value="1"/>
</dbReference>